<comment type="caution">
    <text evidence="2">The sequence shown here is derived from an EMBL/GenBank/DDBJ whole genome shotgun (WGS) entry which is preliminary data.</text>
</comment>
<accession>A0A4Q1KFD0</accession>
<dbReference type="RefSeq" id="WP_129404468.1">
    <property type="nucleotide sequence ID" value="NZ_SBKP01000009.1"/>
</dbReference>
<proteinExistence type="predicted"/>
<feature type="signal peptide" evidence="1">
    <location>
        <begin position="1"/>
        <end position="23"/>
    </location>
</feature>
<evidence type="ECO:0008006" key="4">
    <source>
        <dbReference type="Google" id="ProtNLM"/>
    </source>
</evidence>
<keyword evidence="3" id="KW-1185">Reference proteome</keyword>
<dbReference type="PROSITE" id="PS51257">
    <property type="entry name" value="PROKAR_LIPOPROTEIN"/>
    <property type="match status" value="1"/>
</dbReference>
<protein>
    <recommendedName>
        <fullName evidence="4">Lipoprotein</fullName>
    </recommendedName>
</protein>
<feature type="chain" id="PRO_5020732843" description="Lipoprotein" evidence="1">
    <location>
        <begin position="24"/>
        <end position="177"/>
    </location>
</feature>
<reference evidence="3" key="1">
    <citation type="submission" date="2019-01" db="EMBL/GenBank/DDBJ databases">
        <title>Cytophagaceae bacterium strain CAR-16.</title>
        <authorList>
            <person name="Chen W.-M."/>
        </authorList>
    </citation>
    <scope>NUCLEOTIDE SEQUENCE [LARGE SCALE GENOMIC DNA]</scope>
    <source>
        <strain evidence="3">CHR27</strain>
    </source>
</reference>
<evidence type="ECO:0000313" key="3">
    <source>
        <dbReference type="Proteomes" id="UP000290958"/>
    </source>
</evidence>
<organism evidence="2 3">
    <name type="scientific">Sphingobium fluviale</name>
    <dbReference type="NCBI Taxonomy" id="2506423"/>
    <lineage>
        <taxon>Bacteria</taxon>
        <taxon>Pseudomonadati</taxon>
        <taxon>Pseudomonadota</taxon>
        <taxon>Alphaproteobacteria</taxon>
        <taxon>Sphingomonadales</taxon>
        <taxon>Sphingomonadaceae</taxon>
        <taxon>Sphingobium</taxon>
    </lineage>
</organism>
<dbReference type="OrthoDB" id="7448000at2"/>
<dbReference type="AlphaFoldDB" id="A0A4Q1KFD0"/>
<evidence type="ECO:0000313" key="2">
    <source>
        <dbReference type="EMBL" id="RXR28393.1"/>
    </source>
</evidence>
<name>A0A4Q1KFD0_9SPHN</name>
<evidence type="ECO:0000256" key="1">
    <source>
        <dbReference type="SAM" id="SignalP"/>
    </source>
</evidence>
<gene>
    <name evidence="2" type="ORF">EQG66_10115</name>
</gene>
<dbReference type="Proteomes" id="UP000290958">
    <property type="component" value="Unassembled WGS sequence"/>
</dbReference>
<sequence length="177" mass="18386">MTRRAAAALALILLASACGGQQGAPVKDDPPSSPAASALEQAARDAGVVGDTSASPIGLYRSRHESGLDSLCIVPAEEPGKMRFALEAAFGEQSECHGRGSLRRSGERLVMNFDRSACLIVAGYEGDRVVIPGALDVECAGLCNKRGSLEGVSFPRVSREVGVARDARGKDGEQLCS</sequence>
<dbReference type="EMBL" id="SBKP01000009">
    <property type="protein sequence ID" value="RXR28393.1"/>
    <property type="molecule type" value="Genomic_DNA"/>
</dbReference>
<keyword evidence="1" id="KW-0732">Signal</keyword>